<keyword evidence="3" id="KW-1185">Reference proteome</keyword>
<dbReference type="InterPro" id="IPR050228">
    <property type="entry name" value="Carboxylesterase_BioH"/>
</dbReference>
<proteinExistence type="predicted"/>
<dbReference type="Proteomes" id="UP000076532">
    <property type="component" value="Unassembled WGS sequence"/>
</dbReference>
<dbReference type="STRING" id="436010.A0A167USH6"/>
<reference evidence="2 3" key="1">
    <citation type="journal article" date="2016" name="Mol. Biol. Evol.">
        <title>Comparative Genomics of Early-Diverging Mushroom-Forming Fungi Provides Insights into the Origins of Lignocellulose Decay Capabilities.</title>
        <authorList>
            <person name="Nagy L.G."/>
            <person name="Riley R."/>
            <person name="Tritt A."/>
            <person name="Adam C."/>
            <person name="Daum C."/>
            <person name="Floudas D."/>
            <person name="Sun H."/>
            <person name="Yadav J.S."/>
            <person name="Pangilinan J."/>
            <person name="Larsson K.H."/>
            <person name="Matsuura K."/>
            <person name="Barry K."/>
            <person name="Labutti K."/>
            <person name="Kuo R."/>
            <person name="Ohm R.A."/>
            <person name="Bhattacharya S.S."/>
            <person name="Shirouzu T."/>
            <person name="Yoshinaga Y."/>
            <person name="Martin F.M."/>
            <person name="Grigoriev I.V."/>
            <person name="Hibbett D.S."/>
        </authorList>
    </citation>
    <scope>NUCLEOTIDE SEQUENCE [LARGE SCALE GENOMIC DNA]</scope>
    <source>
        <strain evidence="2 3">CBS 109695</strain>
    </source>
</reference>
<dbReference type="SUPFAM" id="SSF53474">
    <property type="entry name" value="alpha/beta-Hydrolases"/>
    <property type="match status" value="1"/>
</dbReference>
<dbReference type="InterPro" id="IPR029058">
    <property type="entry name" value="AB_hydrolase_fold"/>
</dbReference>
<dbReference type="EMBL" id="KV417943">
    <property type="protein sequence ID" value="KZP04251.1"/>
    <property type="molecule type" value="Genomic_DNA"/>
</dbReference>
<dbReference type="PRINTS" id="PR00111">
    <property type="entry name" value="ABHYDROLASE"/>
</dbReference>
<dbReference type="AlphaFoldDB" id="A0A167USH6"/>
<feature type="domain" description="AB hydrolase-1" evidence="1">
    <location>
        <begin position="37"/>
        <end position="272"/>
    </location>
</feature>
<name>A0A167USH6_9AGAM</name>
<dbReference type="OrthoDB" id="9998495at2759"/>
<dbReference type="InterPro" id="IPR000073">
    <property type="entry name" value="AB_hydrolase_1"/>
</dbReference>
<organism evidence="2 3">
    <name type="scientific">Athelia psychrophila</name>
    <dbReference type="NCBI Taxonomy" id="1759441"/>
    <lineage>
        <taxon>Eukaryota</taxon>
        <taxon>Fungi</taxon>
        <taxon>Dikarya</taxon>
        <taxon>Basidiomycota</taxon>
        <taxon>Agaricomycotina</taxon>
        <taxon>Agaricomycetes</taxon>
        <taxon>Agaricomycetidae</taxon>
        <taxon>Atheliales</taxon>
        <taxon>Atheliaceae</taxon>
        <taxon>Athelia</taxon>
    </lineage>
</organism>
<sequence length="287" mass="30715">MSSTPASKVELEDHYVTVPGTPLILHALTAKIGPSAPWVVCSNSMLTNTSLWASVTPTLSAKGFNVLRFDQRGHGLSSAPSPPTCTMADLADDIALLLDHFAIAKAHALIGVSQGGAAALQFILRHPKRTERLIACDTQAKSPHEYIVPDSQIEWAKRDGVPALAAFISDLWFPKDSEFHPSSGTPRSRDVLEMISGTSVEGFELGTRSLRDYDLLAQGLLQSNIRTLIVVGEKDSALRVGMEQLSKDWNAAGGDVGFVEIRGAGHVPMLDGAGEFTVAVTQFLASQ</sequence>
<evidence type="ECO:0000259" key="1">
    <source>
        <dbReference type="Pfam" id="PF00561"/>
    </source>
</evidence>
<accession>A0A167USH6</accession>
<dbReference type="Gene3D" id="3.40.50.1820">
    <property type="entry name" value="alpha/beta hydrolase"/>
    <property type="match status" value="1"/>
</dbReference>
<dbReference type="Pfam" id="PF00561">
    <property type="entry name" value="Abhydrolase_1"/>
    <property type="match status" value="1"/>
</dbReference>
<protein>
    <submittedName>
        <fullName evidence="2">Alpha/beta-hydrolase</fullName>
    </submittedName>
</protein>
<dbReference type="PANTHER" id="PTHR43194">
    <property type="entry name" value="HYDROLASE ALPHA/BETA FOLD FAMILY"/>
    <property type="match status" value="1"/>
</dbReference>
<evidence type="ECO:0000313" key="2">
    <source>
        <dbReference type="EMBL" id="KZP04251.1"/>
    </source>
</evidence>
<gene>
    <name evidence="2" type="ORF">FIBSPDRAFT_1054810</name>
</gene>
<dbReference type="PANTHER" id="PTHR43194:SF2">
    <property type="entry name" value="PEROXISOMAL MEMBRANE PROTEIN LPX1"/>
    <property type="match status" value="1"/>
</dbReference>
<evidence type="ECO:0000313" key="3">
    <source>
        <dbReference type="Proteomes" id="UP000076532"/>
    </source>
</evidence>